<sequence>MTINSGQRDFLIVFISLFAGLYNLSEALNIVWGNDKRFWKLPKYEKDGAELIQVNWLEVTGCIDNINIAKKTSYDVGFTVSLMTDAFGWSDSPVYLMAKWGDNTQWRKVNLTSEINGKKMISKTITITKGKGNNVDKIYFGLKDDAELIQVNWLEVTGCIDNINIAKKISYEIGFTMSFMTDAFGWRDSPVYLMAKWGDNTQWRKVNLTTEINCKKMISKTITITKGKGNNTDKIYFGLYEVWNKKWKGGLKIHSGYIVYPKSLNIVWGNDKRYWKLPKYEKDGAELMQVDLLEVTDCIDNINIAKKTSYAIEFTMSLMTDAFGWSGSPVYLMAKWRDNTPWRKVNLTTETNGKKMISKAITITKGKGNNIDKIYFGLYENTQILNSHSSMVKTYSERKKSCSDNETKSTLKNAKCFKPWNSQQQRGTDQALNTNLVKEKICAVHISDFRKFPYKARYLDDFQFTNNKGSQGQIRGNAAVSMEDFEGKHNNCSGNAALNQGYSKEQYNQFIHIFKQMKMEESVDTSGGHAINANAVSDSGASEHMCYNSSCFTSMCLIKVPLTINLPNCHTIQVTHIGTISLFSDVAIENVLYVPSFKFNLMSVNRFCRQFHSILFFTSNECVMQGPLMRRPQGYIIYPKSLNIVWGNDKRYWKLPKYEKDDAELMQVNWLEVTGCIDNINITKKTSYNIGFTMSLMTDAFGWSDSPIYLMAKWGDNTQWRKINLTTETNGKKMISKTITITKGNGNNTDKIYFGLYEVWNKKWKGGLKIHSGYIVYPKALNIVWGNDKRFWKLPKYEKDDTELIQVNWLEVTGCINNINVAKKASYDVEFTMSLTTDAFGWRDSPIYLMAKWGDNTRWRKMNLTSEINDKKMTPKNITITKGKGNNVDKIYFGLYEIWNKKWKGGLKIHSVNLTEI</sequence>
<dbReference type="AlphaFoldDB" id="A0A9J6A559"/>
<dbReference type="Pfam" id="PF14299">
    <property type="entry name" value="PP2"/>
    <property type="match status" value="5"/>
</dbReference>
<dbReference type="InterPro" id="IPR025886">
    <property type="entry name" value="PP2-like"/>
</dbReference>
<evidence type="ECO:0000313" key="2">
    <source>
        <dbReference type="EMBL" id="KAG5619512.1"/>
    </source>
</evidence>
<dbReference type="OrthoDB" id="1432360at2759"/>
<evidence type="ECO:0000259" key="1">
    <source>
        <dbReference type="Pfam" id="PF22936"/>
    </source>
</evidence>
<dbReference type="EMBL" id="JACXVP010000002">
    <property type="protein sequence ID" value="KAG5619512.1"/>
    <property type="molecule type" value="Genomic_DNA"/>
</dbReference>
<proteinExistence type="predicted"/>
<reference evidence="2 3" key="1">
    <citation type="submission" date="2020-09" db="EMBL/GenBank/DDBJ databases">
        <title>De no assembly of potato wild relative species, Solanum commersonii.</title>
        <authorList>
            <person name="Cho K."/>
        </authorList>
    </citation>
    <scope>NUCLEOTIDE SEQUENCE [LARGE SCALE GENOMIC DNA]</scope>
    <source>
        <strain evidence="2">LZ3.2</strain>
        <tissue evidence="2">Leaf</tissue>
    </source>
</reference>
<organism evidence="2 3">
    <name type="scientific">Solanum commersonii</name>
    <name type="common">Commerson's wild potato</name>
    <name type="synonym">Commerson's nightshade</name>
    <dbReference type="NCBI Taxonomy" id="4109"/>
    <lineage>
        <taxon>Eukaryota</taxon>
        <taxon>Viridiplantae</taxon>
        <taxon>Streptophyta</taxon>
        <taxon>Embryophyta</taxon>
        <taxon>Tracheophyta</taxon>
        <taxon>Spermatophyta</taxon>
        <taxon>Magnoliopsida</taxon>
        <taxon>eudicotyledons</taxon>
        <taxon>Gunneridae</taxon>
        <taxon>Pentapetalae</taxon>
        <taxon>asterids</taxon>
        <taxon>lamiids</taxon>
        <taxon>Solanales</taxon>
        <taxon>Solanaceae</taxon>
        <taxon>Solanoideae</taxon>
        <taxon>Solaneae</taxon>
        <taxon>Solanum</taxon>
    </lineage>
</organism>
<accession>A0A9J6A559</accession>
<dbReference type="PANTHER" id="PTHR32278:SF2">
    <property type="entry name" value="PROTEIN PHLOEM PROTEIN 2-LIKE A9"/>
    <property type="match status" value="1"/>
</dbReference>
<feature type="domain" description="Retrovirus-related Pol polyprotein from transposon TNT 1-94-like beta-barrel" evidence="1">
    <location>
        <begin position="537"/>
        <end position="607"/>
    </location>
</feature>
<dbReference type="InterPro" id="IPR054722">
    <property type="entry name" value="PolX-like_BBD"/>
</dbReference>
<dbReference type="Pfam" id="PF22936">
    <property type="entry name" value="Pol_BBD"/>
    <property type="match status" value="1"/>
</dbReference>
<evidence type="ECO:0000313" key="3">
    <source>
        <dbReference type="Proteomes" id="UP000824120"/>
    </source>
</evidence>
<gene>
    <name evidence="2" type="ORF">H5410_004730</name>
</gene>
<name>A0A9J6A559_SOLCO</name>
<protein>
    <recommendedName>
        <fullName evidence="1">Retrovirus-related Pol polyprotein from transposon TNT 1-94-like beta-barrel domain-containing protein</fullName>
    </recommendedName>
</protein>
<dbReference type="Proteomes" id="UP000824120">
    <property type="component" value="Chromosome 2"/>
</dbReference>
<keyword evidence="3" id="KW-1185">Reference proteome</keyword>
<dbReference type="PANTHER" id="PTHR32278">
    <property type="entry name" value="F-BOX DOMAIN-CONTAINING PROTEIN"/>
    <property type="match status" value="1"/>
</dbReference>
<comment type="caution">
    <text evidence="2">The sequence shown here is derived from an EMBL/GenBank/DDBJ whole genome shotgun (WGS) entry which is preliminary data.</text>
</comment>